<dbReference type="EMBL" id="JAHQZT010000030">
    <property type="protein sequence ID" value="MBV0934636.1"/>
    <property type="molecule type" value="Genomic_DNA"/>
</dbReference>
<comment type="cofactor">
    <cofactor evidence="3">
        <name>Mg(2+)</name>
        <dbReference type="ChEBI" id="CHEBI:18420"/>
    </cofactor>
</comment>
<dbReference type="RefSeq" id="WP_217336041.1">
    <property type="nucleotide sequence ID" value="NZ_JAHQZT010000030.1"/>
</dbReference>
<dbReference type="EC" id="6.3.2.5" evidence="3"/>
<feature type="binding site" evidence="3">
    <location>
        <position position="325"/>
    </location>
    <ligand>
        <name>CTP</name>
        <dbReference type="ChEBI" id="CHEBI:37563"/>
    </ligand>
</feature>
<sequence>MHRLTNRRILLGITGGIAAYKSAELTRLLKGAGADVRIVMTPAATEFITPLTLQALSGHPVHLQLLDPEAEAGMGHIELAKWADLILVAPASADFIARFSAGMGNDLLTTLCLATDAPICLAPAMNQAMWRDPRTQDNVQRLSRQGVTLFGPGVGAQACGDTGPGRMLEAEELAELAAEQFEHGVLNGKRVFITAGPTREALDPVRYISNHSSGKMGYALAEAALDAGASVKLISGPVTLTPPARAECVAVESAEQMLAAALDGIDCCDLFIAAAAVADYRPVDVAEHKIKKGSEEIMELRLVKNPDIVATVAGLAEMRPYTIGFAAETRDVIDYARSKLARKGLDLIIANDVSNPDIGFNSDDNAVTLVSADAEVSLPQASKRRLARQLITQIAALYSRTDSSTS</sequence>
<feature type="region of interest" description="Phosphopantothenate--cysteine ligase" evidence="3">
    <location>
        <begin position="191"/>
        <end position="406"/>
    </location>
</feature>
<keyword evidence="3 4" id="KW-0285">Flavoprotein</keyword>
<comment type="caution">
    <text evidence="3">Lacks conserved residue(s) required for the propagation of feature annotation.</text>
</comment>
<evidence type="ECO:0000256" key="3">
    <source>
        <dbReference type="HAMAP-Rule" id="MF_02225"/>
    </source>
</evidence>
<proteinExistence type="inferred from homology"/>
<feature type="binding site" evidence="3">
    <location>
        <position position="339"/>
    </location>
    <ligand>
        <name>CTP</name>
        <dbReference type="ChEBI" id="CHEBI:37563"/>
    </ligand>
</feature>
<gene>
    <name evidence="3 7" type="primary">coaBC</name>
    <name evidence="7" type="ORF">KTN04_14955</name>
</gene>
<comment type="similarity">
    <text evidence="3 4">In the C-terminal section; belongs to the PPC synthetase family.</text>
</comment>
<dbReference type="HAMAP" id="MF_02225">
    <property type="entry name" value="CoaBC"/>
    <property type="match status" value="1"/>
</dbReference>
<comment type="pathway">
    <text evidence="3 4">Cofactor biosynthesis; coenzyme A biosynthesis; CoA from (R)-pantothenate: step 3/5.</text>
</comment>
<dbReference type="GO" id="GO:0004632">
    <property type="term" value="F:phosphopantothenate--cysteine ligase activity"/>
    <property type="evidence" value="ECO:0007669"/>
    <property type="project" value="UniProtKB-EC"/>
</dbReference>
<feature type="binding site" evidence="3">
    <location>
        <position position="289"/>
    </location>
    <ligand>
        <name>CTP</name>
        <dbReference type="ChEBI" id="CHEBI:37563"/>
    </ligand>
</feature>
<keyword evidence="3" id="KW-0479">Metal-binding</keyword>
<feature type="domain" description="Flavoprotein" evidence="5">
    <location>
        <begin position="8"/>
        <end position="178"/>
    </location>
</feature>
<keyword evidence="1 3" id="KW-0210">Decarboxylase</keyword>
<keyword evidence="3" id="KW-0511">Multifunctional enzyme</keyword>
<organism evidence="7 8">
    <name type="scientific">Marinobacterium weihaiense</name>
    <dbReference type="NCBI Taxonomy" id="2851016"/>
    <lineage>
        <taxon>Bacteria</taxon>
        <taxon>Pseudomonadati</taxon>
        <taxon>Pseudomonadota</taxon>
        <taxon>Gammaproteobacteria</taxon>
        <taxon>Oceanospirillales</taxon>
        <taxon>Oceanospirillaceae</taxon>
        <taxon>Marinobacterium</taxon>
    </lineage>
</organism>
<comment type="similarity">
    <text evidence="3 4">In the N-terminal section; belongs to the HFCD (homo-oligomeric flavin containing Cys decarboxylase) superfamily.</text>
</comment>
<comment type="function">
    <text evidence="4">Catalyzes two steps in the biosynthesis of coenzyme A. In the first step cysteine is conjugated to 4'-phosphopantothenate to form 4-phosphopantothenoylcysteine, in the latter compound is decarboxylated to form 4'-phosphopantotheine.</text>
</comment>
<evidence type="ECO:0000259" key="5">
    <source>
        <dbReference type="Pfam" id="PF02441"/>
    </source>
</evidence>
<comment type="cofactor">
    <cofactor evidence="3">
        <name>FMN</name>
        <dbReference type="ChEBI" id="CHEBI:58210"/>
    </cofactor>
    <text evidence="3">Binds 1 FMN per subunit.</text>
</comment>
<keyword evidence="8" id="KW-1185">Reference proteome</keyword>
<reference evidence="7 8" key="1">
    <citation type="submission" date="2021-06" db="EMBL/GenBank/DDBJ databases">
        <title>Bacterium isolated from marine sediment.</title>
        <authorList>
            <person name="Zhu K.-L."/>
            <person name="Du Z.-J."/>
            <person name="Liang Q.-Y."/>
        </authorList>
    </citation>
    <scope>NUCLEOTIDE SEQUENCE [LARGE SCALE GENOMIC DNA]</scope>
    <source>
        <strain evidence="7 8">A346</strain>
    </source>
</reference>
<feature type="region of interest" description="Phosphopantothenoylcysteine decarboxylase" evidence="3">
    <location>
        <begin position="1"/>
        <end position="190"/>
    </location>
</feature>
<comment type="catalytic activity">
    <reaction evidence="3 4">
        <text>(R)-4'-phosphopantothenate + L-cysteine + CTP = N-[(R)-4-phosphopantothenoyl]-L-cysteine + CMP + diphosphate + H(+)</text>
        <dbReference type="Rhea" id="RHEA:19397"/>
        <dbReference type="ChEBI" id="CHEBI:10986"/>
        <dbReference type="ChEBI" id="CHEBI:15378"/>
        <dbReference type="ChEBI" id="CHEBI:33019"/>
        <dbReference type="ChEBI" id="CHEBI:35235"/>
        <dbReference type="ChEBI" id="CHEBI:37563"/>
        <dbReference type="ChEBI" id="CHEBI:59458"/>
        <dbReference type="ChEBI" id="CHEBI:60377"/>
        <dbReference type="EC" id="6.3.2.5"/>
    </reaction>
</comment>
<comment type="catalytic activity">
    <reaction evidence="3 4">
        <text>N-[(R)-4-phosphopantothenoyl]-L-cysteine + H(+) = (R)-4'-phosphopantetheine + CO2</text>
        <dbReference type="Rhea" id="RHEA:16793"/>
        <dbReference type="ChEBI" id="CHEBI:15378"/>
        <dbReference type="ChEBI" id="CHEBI:16526"/>
        <dbReference type="ChEBI" id="CHEBI:59458"/>
        <dbReference type="ChEBI" id="CHEBI:61723"/>
        <dbReference type="EC" id="4.1.1.36"/>
    </reaction>
</comment>
<keyword evidence="2 3" id="KW-0456">Lyase</keyword>
<dbReference type="InterPro" id="IPR005252">
    <property type="entry name" value="CoaBC"/>
</dbReference>
<feature type="domain" description="DNA/pantothenate metabolism flavoprotein C-terminal" evidence="6">
    <location>
        <begin position="186"/>
        <end position="396"/>
    </location>
</feature>
<protein>
    <recommendedName>
        <fullName evidence="3">Coenzyme A biosynthesis bifunctional protein CoaBC</fullName>
    </recommendedName>
    <alternativeName>
        <fullName evidence="3">DNA/pantothenate metabolism flavoprotein</fullName>
    </alternativeName>
    <alternativeName>
        <fullName evidence="3">Phosphopantothenoylcysteine synthetase/decarboxylase</fullName>
        <shortName evidence="3">PPCS-PPCDC</shortName>
    </alternativeName>
    <domain>
        <recommendedName>
            <fullName evidence="3">Phosphopantothenoylcysteine decarboxylase</fullName>
            <shortName evidence="3">PPC decarboxylase</shortName>
            <shortName evidence="3">PPC-DC</shortName>
            <ecNumber evidence="3">4.1.1.36</ecNumber>
        </recommendedName>
        <alternativeName>
            <fullName evidence="3">CoaC</fullName>
        </alternativeName>
    </domain>
    <domain>
        <recommendedName>
            <fullName evidence="3">Phosphopantothenate--cysteine ligase</fullName>
            <ecNumber evidence="3">6.3.2.5</ecNumber>
        </recommendedName>
        <alternativeName>
            <fullName evidence="3">CoaB</fullName>
        </alternativeName>
        <alternativeName>
            <fullName evidence="3">Phosphopantothenoylcysteine synthetase</fullName>
            <shortName evidence="3">PPC synthetase</shortName>
            <shortName evidence="3">PPC-S</shortName>
        </alternativeName>
    </domain>
</protein>
<dbReference type="Pfam" id="PF02441">
    <property type="entry name" value="Flavoprotein"/>
    <property type="match status" value="1"/>
</dbReference>
<dbReference type="PANTHER" id="PTHR14359:SF6">
    <property type="entry name" value="PHOSPHOPANTOTHENOYLCYSTEINE DECARBOXYLASE"/>
    <property type="match status" value="1"/>
</dbReference>
<dbReference type="Proteomes" id="UP000755551">
    <property type="component" value="Unassembled WGS sequence"/>
</dbReference>
<evidence type="ECO:0000256" key="4">
    <source>
        <dbReference type="RuleBase" id="RU364078"/>
    </source>
</evidence>
<feature type="binding site" evidence="3">
    <location>
        <begin position="306"/>
        <end position="309"/>
    </location>
    <ligand>
        <name>CTP</name>
        <dbReference type="ChEBI" id="CHEBI:37563"/>
    </ligand>
</feature>
<feature type="binding site" evidence="3">
    <location>
        <position position="279"/>
    </location>
    <ligand>
        <name>CTP</name>
        <dbReference type="ChEBI" id="CHEBI:37563"/>
    </ligand>
</feature>
<dbReference type="Pfam" id="PF04127">
    <property type="entry name" value="DFP"/>
    <property type="match status" value="1"/>
</dbReference>
<keyword evidence="3 4" id="KW-0436">Ligase</keyword>
<name>A0ABS6ME87_9GAMM</name>
<comment type="pathway">
    <text evidence="3 4">Cofactor biosynthesis; coenzyme A biosynthesis; CoA from (R)-pantothenate: step 2/5.</text>
</comment>
<dbReference type="InterPro" id="IPR007085">
    <property type="entry name" value="DNA/pantothenate-metab_flavo_C"/>
</dbReference>
<dbReference type="PANTHER" id="PTHR14359">
    <property type="entry name" value="HOMO-OLIGOMERIC FLAVIN CONTAINING CYS DECARBOXYLASE FAMILY"/>
    <property type="match status" value="1"/>
</dbReference>
<evidence type="ECO:0000256" key="1">
    <source>
        <dbReference type="ARBA" id="ARBA00022793"/>
    </source>
</evidence>
<dbReference type="NCBIfam" id="TIGR00521">
    <property type="entry name" value="coaBC_dfp"/>
    <property type="match status" value="1"/>
</dbReference>
<keyword evidence="3" id="KW-0460">Magnesium</keyword>
<accession>A0ABS6ME87</accession>
<keyword evidence="3 4" id="KW-0288">FMN</keyword>
<dbReference type="EC" id="4.1.1.36" evidence="3"/>
<evidence type="ECO:0000259" key="6">
    <source>
        <dbReference type="Pfam" id="PF04127"/>
    </source>
</evidence>
<evidence type="ECO:0000313" key="7">
    <source>
        <dbReference type="EMBL" id="MBV0934636.1"/>
    </source>
</evidence>
<comment type="function">
    <text evidence="3">Catalyzes two sequential steps in the biosynthesis of coenzyme A. In the first step cysteine is conjugated to 4'-phosphopantothenate to form 4-phosphopantothenoylcysteine. In the second step the latter compound is decarboxylated to form 4'-phosphopantotheine.</text>
</comment>
<dbReference type="InterPro" id="IPR003382">
    <property type="entry name" value="Flavoprotein"/>
</dbReference>
<evidence type="ECO:0000256" key="2">
    <source>
        <dbReference type="ARBA" id="ARBA00023239"/>
    </source>
</evidence>
<dbReference type="GO" id="GO:0004633">
    <property type="term" value="F:phosphopantothenoylcysteine decarboxylase activity"/>
    <property type="evidence" value="ECO:0007669"/>
    <property type="project" value="UniProtKB-EC"/>
</dbReference>
<feature type="active site" description="Proton donor" evidence="3">
    <location>
        <position position="159"/>
    </location>
</feature>
<feature type="binding site" evidence="3">
    <location>
        <position position="343"/>
    </location>
    <ligand>
        <name>CTP</name>
        <dbReference type="ChEBI" id="CHEBI:37563"/>
    </ligand>
</feature>
<evidence type="ECO:0000313" key="8">
    <source>
        <dbReference type="Proteomes" id="UP000755551"/>
    </source>
</evidence>
<comment type="caution">
    <text evidence="7">The sequence shown here is derived from an EMBL/GenBank/DDBJ whole genome shotgun (WGS) entry which is preliminary data.</text>
</comment>